<dbReference type="PROSITE" id="PS50950">
    <property type="entry name" value="ZF_THAP"/>
    <property type="match status" value="1"/>
</dbReference>
<dbReference type="AlphaFoldDB" id="A0A9N9X715"/>
<evidence type="ECO:0000256" key="5">
    <source>
        <dbReference type="ARBA" id="ARBA00022833"/>
    </source>
</evidence>
<dbReference type="PANTHER" id="PTHR46600">
    <property type="entry name" value="THAP DOMAIN-CONTAINING"/>
    <property type="match status" value="1"/>
</dbReference>
<keyword evidence="5" id="KW-0862">Zinc</keyword>
<dbReference type="InterPro" id="IPR026516">
    <property type="entry name" value="THAP1/10"/>
</dbReference>
<evidence type="ECO:0000313" key="14">
    <source>
        <dbReference type="EMBL" id="CAG9827299.1"/>
    </source>
</evidence>
<evidence type="ECO:0000256" key="10">
    <source>
        <dbReference type="ARBA" id="ARBA00023242"/>
    </source>
</evidence>
<dbReference type="Proteomes" id="UP001153709">
    <property type="component" value="Chromosome 1"/>
</dbReference>
<accession>A0A9N9X715</accession>
<reference evidence="14" key="1">
    <citation type="submission" date="2022-01" db="EMBL/GenBank/DDBJ databases">
        <authorList>
            <person name="King R."/>
        </authorList>
    </citation>
    <scope>NUCLEOTIDE SEQUENCE</scope>
</reference>
<evidence type="ECO:0000256" key="7">
    <source>
        <dbReference type="ARBA" id="ARBA00023054"/>
    </source>
</evidence>
<evidence type="ECO:0000256" key="9">
    <source>
        <dbReference type="ARBA" id="ARBA00023163"/>
    </source>
</evidence>
<evidence type="ECO:0000256" key="6">
    <source>
        <dbReference type="ARBA" id="ARBA00023015"/>
    </source>
</evidence>
<keyword evidence="11" id="KW-0131">Cell cycle</keyword>
<comment type="similarity">
    <text evidence="2">Belongs to the THAP1 family.</text>
</comment>
<dbReference type="OrthoDB" id="7312725at2759"/>
<keyword evidence="10" id="KW-0539">Nucleus</keyword>
<protein>
    <recommendedName>
        <fullName evidence="13">THAP-type domain-containing protein</fullName>
    </recommendedName>
</protein>
<organism evidence="14 15">
    <name type="scientific">Diabrotica balteata</name>
    <name type="common">Banded cucumber beetle</name>
    <dbReference type="NCBI Taxonomy" id="107213"/>
    <lineage>
        <taxon>Eukaryota</taxon>
        <taxon>Metazoa</taxon>
        <taxon>Ecdysozoa</taxon>
        <taxon>Arthropoda</taxon>
        <taxon>Hexapoda</taxon>
        <taxon>Insecta</taxon>
        <taxon>Pterygota</taxon>
        <taxon>Neoptera</taxon>
        <taxon>Endopterygota</taxon>
        <taxon>Coleoptera</taxon>
        <taxon>Polyphaga</taxon>
        <taxon>Cucujiformia</taxon>
        <taxon>Chrysomeloidea</taxon>
        <taxon>Chrysomelidae</taxon>
        <taxon>Galerucinae</taxon>
        <taxon>Diabroticina</taxon>
        <taxon>Diabroticites</taxon>
        <taxon>Diabrotica</taxon>
    </lineage>
</organism>
<evidence type="ECO:0000256" key="2">
    <source>
        <dbReference type="ARBA" id="ARBA00006177"/>
    </source>
</evidence>
<feature type="domain" description="THAP-type" evidence="13">
    <location>
        <begin position="1"/>
        <end position="78"/>
    </location>
</feature>
<name>A0A9N9X715_DIABA</name>
<keyword evidence="15" id="KW-1185">Reference proteome</keyword>
<evidence type="ECO:0000256" key="11">
    <source>
        <dbReference type="ARBA" id="ARBA00023306"/>
    </source>
</evidence>
<keyword evidence="4 12" id="KW-0863">Zinc-finger</keyword>
<gene>
    <name evidence="14" type="ORF">DIABBA_LOCUS1309</name>
</gene>
<dbReference type="Gene3D" id="6.20.210.20">
    <property type="entry name" value="THAP domain"/>
    <property type="match status" value="1"/>
</dbReference>
<evidence type="ECO:0000256" key="3">
    <source>
        <dbReference type="ARBA" id="ARBA00022723"/>
    </source>
</evidence>
<evidence type="ECO:0000256" key="8">
    <source>
        <dbReference type="ARBA" id="ARBA00023125"/>
    </source>
</evidence>
<dbReference type="InterPro" id="IPR038441">
    <property type="entry name" value="THAP_Znf_sf"/>
</dbReference>
<keyword evidence="8 12" id="KW-0238">DNA-binding</keyword>
<dbReference type="GO" id="GO:0005654">
    <property type="term" value="C:nucleoplasm"/>
    <property type="evidence" value="ECO:0007669"/>
    <property type="project" value="UniProtKB-SubCell"/>
</dbReference>
<proteinExistence type="inferred from homology"/>
<comment type="subcellular location">
    <subcellularLocation>
        <location evidence="1">Nucleus</location>
        <location evidence="1">Nucleoplasm</location>
    </subcellularLocation>
</comment>
<dbReference type="GO" id="GO:0043565">
    <property type="term" value="F:sequence-specific DNA binding"/>
    <property type="evidence" value="ECO:0007669"/>
    <property type="project" value="InterPro"/>
</dbReference>
<evidence type="ECO:0000256" key="4">
    <source>
        <dbReference type="ARBA" id="ARBA00022771"/>
    </source>
</evidence>
<evidence type="ECO:0000313" key="15">
    <source>
        <dbReference type="Proteomes" id="UP001153709"/>
    </source>
</evidence>
<sequence length="98" mass="11480">MVKKCCICGKEQSSVYEDVSFHKFPKSEELRNKWISAVGKTISFNTALICSEHFHQKDFINFDSKRRQLIKDTVPTRNLSNSILMYLSDYYIAPSFIY</sequence>
<keyword evidence="3" id="KW-0479">Metal-binding</keyword>
<keyword evidence="6" id="KW-0805">Transcription regulation</keyword>
<dbReference type="InterPro" id="IPR006612">
    <property type="entry name" value="THAP_Znf"/>
</dbReference>
<dbReference type="Pfam" id="PF05485">
    <property type="entry name" value="THAP"/>
    <property type="match status" value="1"/>
</dbReference>
<dbReference type="EMBL" id="OU898276">
    <property type="protein sequence ID" value="CAG9827299.1"/>
    <property type="molecule type" value="Genomic_DNA"/>
</dbReference>
<dbReference type="SUPFAM" id="SSF57716">
    <property type="entry name" value="Glucocorticoid receptor-like (DNA-binding domain)"/>
    <property type="match status" value="1"/>
</dbReference>
<dbReference type="PANTHER" id="PTHR46600:SF1">
    <property type="entry name" value="THAP DOMAIN-CONTAINING PROTEIN 1"/>
    <property type="match status" value="1"/>
</dbReference>
<evidence type="ECO:0000259" key="13">
    <source>
        <dbReference type="PROSITE" id="PS50950"/>
    </source>
</evidence>
<evidence type="ECO:0000256" key="1">
    <source>
        <dbReference type="ARBA" id="ARBA00004642"/>
    </source>
</evidence>
<dbReference type="SMART" id="SM00692">
    <property type="entry name" value="DM3"/>
    <property type="match status" value="1"/>
</dbReference>
<dbReference type="SMART" id="SM00980">
    <property type="entry name" value="THAP"/>
    <property type="match status" value="1"/>
</dbReference>
<keyword evidence="9" id="KW-0804">Transcription</keyword>
<keyword evidence="7" id="KW-0175">Coiled coil</keyword>
<dbReference type="GO" id="GO:0008270">
    <property type="term" value="F:zinc ion binding"/>
    <property type="evidence" value="ECO:0007669"/>
    <property type="project" value="UniProtKB-KW"/>
</dbReference>
<evidence type="ECO:0000256" key="12">
    <source>
        <dbReference type="PROSITE-ProRule" id="PRU00309"/>
    </source>
</evidence>